<dbReference type="InterPro" id="IPR017476">
    <property type="entry name" value="UDP-Glc/GDP-Man"/>
</dbReference>
<comment type="catalytic activity">
    <reaction evidence="7 8">
        <text>UDP-alpha-D-glucose + 2 NAD(+) + H2O = UDP-alpha-D-glucuronate + 2 NADH + 3 H(+)</text>
        <dbReference type="Rhea" id="RHEA:23596"/>
        <dbReference type="ChEBI" id="CHEBI:15377"/>
        <dbReference type="ChEBI" id="CHEBI:15378"/>
        <dbReference type="ChEBI" id="CHEBI:57540"/>
        <dbReference type="ChEBI" id="CHEBI:57945"/>
        <dbReference type="ChEBI" id="CHEBI:58052"/>
        <dbReference type="ChEBI" id="CHEBI:58885"/>
        <dbReference type="EC" id="1.1.1.22"/>
    </reaction>
</comment>
<dbReference type="KEGG" id="ppv:NJ69_08700"/>
<evidence type="ECO:0000313" key="13">
    <source>
        <dbReference type="EMBL" id="AXO88664.1"/>
    </source>
</evidence>
<dbReference type="GO" id="GO:0051287">
    <property type="term" value="F:NAD binding"/>
    <property type="evidence" value="ECO:0007669"/>
    <property type="project" value="InterPro"/>
</dbReference>
<evidence type="ECO:0000256" key="2">
    <source>
        <dbReference type="ARBA" id="ARBA00006601"/>
    </source>
</evidence>
<keyword evidence="14" id="KW-1185">Reference proteome</keyword>
<dbReference type="SMART" id="SM00984">
    <property type="entry name" value="UDPG_MGDP_dh_C"/>
    <property type="match status" value="1"/>
</dbReference>
<evidence type="ECO:0000256" key="1">
    <source>
        <dbReference type="ARBA" id="ARBA00004701"/>
    </source>
</evidence>
<keyword evidence="5 8" id="KW-0560">Oxidoreductase</keyword>
<feature type="binding site" evidence="11">
    <location>
        <position position="158"/>
    </location>
    <ligand>
        <name>NAD(+)</name>
        <dbReference type="ChEBI" id="CHEBI:57540"/>
    </ligand>
</feature>
<feature type="binding site" evidence="11">
    <location>
        <position position="86"/>
    </location>
    <ligand>
        <name>NAD(+)</name>
        <dbReference type="ChEBI" id="CHEBI:57540"/>
    </ligand>
</feature>
<dbReference type="SUPFAM" id="SSF52413">
    <property type="entry name" value="UDP-glucose/GDP-mannose dehydrogenase C-terminal domain"/>
    <property type="match status" value="1"/>
</dbReference>
<dbReference type="InterPro" id="IPR014027">
    <property type="entry name" value="UDP-Glc/GDP-Man_DH_C"/>
</dbReference>
<dbReference type="PANTHER" id="PTHR43750:SF3">
    <property type="entry name" value="UDP-GLUCOSE 6-DEHYDROGENASE TUAD"/>
    <property type="match status" value="1"/>
</dbReference>
<feature type="binding site" evidence="10">
    <location>
        <begin position="255"/>
        <end position="259"/>
    </location>
    <ligand>
        <name>substrate</name>
    </ligand>
</feature>
<feature type="binding site" evidence="11">
    <location>
        <position position="35"/>
    </location>
    <ligand>
        <name>NAD(+)</name>
        <dbReference type="ChEBI" id="CHEBI:57540"/>
    </ligand>
</feature>
<evidence type="ECO:0000256" key="8">
    <source>
        <dbReference type="PIRNR" id="PIRNR000124"/>
    </source>
</evidence>
<dbReference type="Gene3D" id="1.20.5.100">
    <property type="entry name" value="Cytochrome c1, transmembrane anchor, C-terminal"/>
    <property type="match status" value="1"/>
</dbReference>
<keyword evidence="6 8" id="KW-0520">NAD</keyword>
<dbReference type="GO" id="GO:0003979">
    <property type="term" value="F:UDP-glucose 6-dehydrogenase activity"/>
    <property type="evidence" value="ECO:0007669"/>
    <property type="project" value="UniProtKB-EC"/>
</dbReference>
<sequence length="462" mass="50528">MKITVYGSGYVGLVQSSVLAEVGHDVVCMDIDQNKVDALSRGLATIFEPGLETLLREGLDSGRLQFTGDSRLAAEHGHVQFIAVGTPPGADGAADLGAVFAVADQISLHRSAPVIIVEKSTVPVGTGDRLRQHIRRRLDDAGRSLEFEIASNPEFLKEGAALADCRRPDRIVIGTESEAVRQVMRELYEPFNRNHDRMLFMTLRSAELTKYAANGMLATKISFINQLAELAEHVGADIESVRLGMGADPRIGYHFIYPGCGYGGSCFPKDMRALINSAQQVQCPSDLLEAVEAINGRQKSKLFERIKSYFGGDLTGKVFALWGLAFKPNTDDIRDAPSRVLMESLWAHGARVNAYDPEAMLETQRAYGHDARLSLMGTPEAALTGADALVICTEWQQFKAPDFEAIKDRLNAPVIIDGRNLFDPERMHRHGITYFPIGRGRSCAPSDDGRLSDGVPESLLAQ</sequence>
<protein>
    <recommendedName>
        <fullName evidence="4 8">UDP-glucose 6-dehydrogenase</fullName>
        <ecNumber evidence="3 8">1.1.1.22</ecNumber>
    </recommendedName>
</protein>
<evidence type="ECO:0000256" key="6">
    <source>
        <dbReference type="ARBA" id="ARBA00023027"/>
    </source>
</evidence>
<evidence type="ECO:0000256" key="5">
    <source>
        <dbReference type="ARBA" id="ARBA00023002"/>
    </source>
</evidence>
<comment type="similarity">
    <text evidence="2 8">Belongs to the UDP-glucose/GDP-mannose dehydrogenase family.</text>
</comment>
<dbReference type="Gene3D" id="3.40.50.720">
    <property type="entry name" value="NAD(P)-binding Rossmann-like Domain"/>
    <property type="match status" value="2"/>
</dbReference>
<name>A0AAI8PBH1_9PSED</name>
<evidence type="ECO:0000313" key="14">
    <source>
        <dbReference type="Proteomes" id="UP000258127"/>
    </source>
</evidence>
<dbReference type="SUPFAM" id="SSF51735">
    <property type="entry name" value="NAD(P)-binding Rossmann-fold domains"/>
    <property type="match status" value="1"/>
</dbReference>
<feature type="binding site" evidence="10">
    <location>
        <position position="327"/>
    </location>
    <ligand>
        <name>substrate</name>
    </ligand>
</feature>
<evidence type="ECO:0000256" key="7">
    <source>
        <dbReference type="ARBA" id="ARBA00047473"/>
    </source>
</evidence>
<dbReference type="NCBIfam" id="TIGR03026">
    <property type="entry name" value="NDP-sugDHase"/>
    <property type="match status" value="1"/>
</dbReference>
<dbReference type="Proteomes" id="UP000258127">
    <property type="component" value="Chromosome"/>
</dbReference>
<dbReference type="PIRSF" id="PIRSF500134">
    <property type="entry name" value="UDPglc_DH_bac"/>
    <property type="match status" value="1"/>
</dbReference>
<feature type="binding site" evidence="10">
    <location>
        <position position="263"/>
    </location>
    <ligand>
        <name>substrate</name>
    </ligand>
</feature>
<dbReference type="AlphaFoldDB" id="A0AAI8PBH1"/>
<evidence type="ECO:0000256" key="3">
    <source>
        <dbReference type="ARBA" id="ARBA00012954"/>
    </source>
</evidence>
<evidence type="ECO:0000259" key="12">
    <source>
        <dbReference type="SMART" id="SM00984"/>
    </source>
</evidence>
<dbReference type="Pfam" id="PF03721">
    <property type="entry name" value="UDPG_MGDP_dh_N"/>
    <property type="match status" value="1"/>
</dbReference>
<evidence type="ECO:0000256" key="9">
    <source>
        <dbReference type="PIRSR" id="PIRSR500134-1"/>
    </source>
</evidence>
<dbReference type="PIRSF" id="PIRSF000124">
    <property type="entry name" value="UDPglc_GDPman_dh"/>
    <property type="match status" value="1"/>
</dbReference>
<dbReference type="Pfam" id="PF00984">
    <property type="entry name" value="UDPG_MGDP_dh"/>
    <property type="match status" value="1"/>
</dbReference>
<evidence type="ECO:0000256" key="11">
    <source>
        <dbReference type="PIRSR" id="PIRSR500134-3"/>
    </source>
</evidence>
<comment type="pathway">
    <text evidence="1">Nucleotide-sugar biosynthesis; UDP-alpha-D-glucuronate biosynthesis; UDP-alpha-D-glucuronate from UDP-alpha-D-glucose: step 1/1.</text>
</comment>
<reference evidence="13 14" key="1">
    <citation type="submission" date="2018-08" db="EMBL/GenBank/DDBJ databases">
        <authorList>
            <person name="Lee Y."/>
            <person name="Kakembo D."/>
        </authorList>
    </citation>
    <scope>NUCLEOTIDE SEQUENCE [LARGE SCALE GENOMIC DNA]</scope>
    <source>
        <strain evidence="13 14">JBCS1880</strain>
    </source>
</reference>
<feature type="binding site" evidence="11">
    <location>
        <position position="30"/>
    </location>
    <ligand>
        <name>NAD(+)</name>
        <dbReference type="ChEBI" id="CHEBI:57540"/>
    </ligand>
</feature>
<dbReference type="Pfam" id="PF03720">
    <property type="entry name" value="UDPG_MGDP_dh_C"/>
    <property type="match status" value="1"/>
</dbReference>
<feature type="binding site" evidence="10">
    <location>
        <begin position="155"/>
        <end position="158"/>
    </location>
    <ligand>
        <name>substrate</name>
    </ligand>
</feature>
<feature type="active site" description="Nucleophile" evidence="9">
    <location>
        <position position="266"/>
    </location>
</feature>
<dbReference type="GO" id="GO:0000271">
    <property type="term" value="P:polysaccharide biosynthetic process"/>
    <property type="evidence" value="ECO:0007669"/>
    <property type="project" value="InterPro"/>
</dbReference>
<dbReference type="InterPro" id="IPR036220">
    <property type="entry name" value="UDP-Glc/GDP-Man_DH_C_sf"/>
</dbReference>
<evidence type="ECO:0000256" key="4">
    <source>
        <dbReference type="ARBA" id="ARBA00015132"/>
    </source>
</evidence>
<evidence type="ECO:0000256" key="10">
    <source>
        <dbReference type="PIRSR" id="PIRSR500134-2"/>
    </source>
</evidence>
<feature type="binding site" evidence="11">
    <location>
        <position position="334"/>
    </location>
    <ligand>
        <name>NAD(+)</name>
        <dbReference type="ChEBI" id="CHEBI:57540"/>
    </ligand>
</feature>
<dbReference type="EMBL" id="CP031641">
    <property type="protein sequence ID" value="AXO88664.1"/>
    <property type="molecule type" value="Genomic_DNA"/>
</dbReference>
<dbReference type="InterPro" id="IPR028357">
    <property type="entry name" value="UDPglc_DH_bac"/>
</dbReference>
<organism evidence="13 14">
    <name type="scientific">Pseudomonas parafulva</name>
    <dbReference type="NCBI Taxonomy" id="157782"/>
    <lineage>
        <taxon>Bacteria</taxon>
        <taxon>Pseudomonadati</taxon>
        <taxon>Pseudomonadota</taxon>
        <taxon>Gammaproteobacteria</taxon>
        <taxon>Pseudomonadales</taxon>
        <taxon>Pseudomonadaceae</taxon>
        <taxon>Pseudomonas</taxon>
    </lineage>
</organism>
<dbReference type="InterPro" id="IPR036291">
    <property type="entry name" value="NAD(P)-bd_dom_sf"/>
</dbReference>
<dbReference type="RefSeq" id="WP_039578143.1">
    <property type="nucleotide sequence ID" value="NZ_CP009747.1"/>
</dbReference>
<accession>A0AAI8PBH1</accession>
<feature type="binding site" evidence="11">
    <location>
        <position position="121"/>
    </location>
    <ligand>
        <name>NAD(+)</name>
        <dbReference type="ChEBI" id="CHEBI:57540"/>
    </ligand>
</feature>
<dbReference type="SUPFAM" id="SSF48179">
    <property type="entry name" value="6-phosphogluconate dehydrogenase C-terminal domain-like"/>
    <property type="match status" value="1"/>
</dbReference>
<dbReference type="InterPro" id="IPR001732">
    <property type="entry name" value="UDP-Glc/GDP-Man_DH_N"/>
</dbReference>
<dbReference type="EC" id="1.1.1.22" evidence="3 8"/>
<dbReference type="InterPro" id="IPR008927">
    <property type="entry name" value="6-PGluconate_DH-like_C_sf"/>
</dbReference>
<proteinExistence type="inferred from homology"/>
<feature type="binding site" evidence="11">
    <location>
        <position position="269"/>
    </location>
    <ligand>
        <name>NAD(+)</name>
        <dbReference type="ChEBI" id="CHEBI:57540"/>
    </ligand>
</feature>
<gene>
    <name evidence="13" type="ORF">DZC75_11910</name>
</gene>
<feature type="domain" description="UDP-glucose/GDP-mannose dehydrogenase C-terminal" evidence="12">
    <location>
        <begin position="320"/>
        <end position="424"/>
    </location>
</feature>
<feature type="binding site" evidence="10">
    <location>
        <position position="210"/>
    </location>
    <ligand>
        <name>substrate</name>
    </ligand>
</feature>
<dbReference type="InterPro" id="IPR014026">
    <property type="entry name" value="UDP-Glc/GDP-Man_DH_dimer"/>
</dbReference>
<dbReference type="PANTHER" id="PTHR43750">
    <property type="entry name" value="UDP-GLUCOSE 6-DEHYDROGENASE TUAD"/>
    <property type="match status" value="1"/>
</dbReference>